<dbReference type="EMBL" id="NISJ01000001">
    <property type="protein sequence ID" value="OWR01238.1"/>
    <property type="molecule type" value="Genomic_DNA"/>
</dbReference>
<evidence type="ECO:0000313" key="2">
    <source>
        <dbReference type="Proteomes" id="UP000197097"/>
    </source>
</evidence>
<protein>
    <submittedName>
        <fullName evidence="1">Uncharacterized protein</fullName>
    </submittedName>
</protein>
<proteinExistence type="predicted"/>
<comment type="caution">
    <text evidence="1">The sequence shown here is derived from an EMBL/GenBank/DDBJ whole genome shotgun (WGS) entry which is preliminary data.</text>
</comment>
<reference evidence="1 2" key="1">
    <citation type="journal article" date="2002" name="Int. J. Syst. Evol. Microbiol.">
        <title>Sphingopyxis witflariensis sp. nov., isolated from activated sludge.</title>
        <authorList>
            <person name="Kampfer P."/>
            <person name="Witzenberger R."/>
            <person name="Denner E.B."/>
            <person name="Busse H.J."/>
            <person name="Neef A."/>
        </authorList>
    </citation>
    <scope>NUCLEOTIDE SEQUENCE [LARGE SCALE GENOMIC DNA]</scope>
    <source>
        <strain evidence="1 2">DSM 14551</strain>
    </source>
</reference>
<organism evidence="1 2">
    <name type="scientific">Sphingopyxis witflariensis</name>
    <dbReference type="NCBI Taxonomy" id="173675"/>
    <lineage>
        <taxon>Bacteria</taxon>
        <taxon>Pseudomonadati</taxon>
        <taxon>Pseudomonadota</taxon>
        <taxon>Alphaproteobacteria</taxon>
        <taxon>Sphingomonadales</taxon>
        <taxon>Sphingomonadaceae</taxon>
        <taxon>Sphingopyxis</taxon>
    </lineage>
</organism>
<evidence type="ECO:0000313" key="1">
    <source>
        <dbReference type="EMBL" id="OWR01238.1"/>
    </source>
</evidence>
<dbReference type="AlphaFoldDB" id="A0A246K604"/>
<keyword evidence="2" id="KW-1185">Reference proteome</keyword>
<gene>
    <name evidence="1" type="ORF">CDQ91_02160</name>
</gene>
<name>A0A246K604_9SPHN</name>
<accession>A0A246K604</accession>
<dbReference type="Proteomes" id="UP000197097">
    <property type="component" value="Unassembled WGS sequence"/>
</dbReference>
<sequence>MAIALFLPDWIVADVHIDDDGACQIAAHPDAPSVYCDKCDRRSELSPVDQKAIRCVDAPVHEEAAAKAERHPFRPRSLTIG</sequence>